<proteinExistence type="predicted"/>
<comment type="caution">
    <text evidence="1">The sequence shown here is derived from an EMBL/GenBank/DDBJ whole genome shotgun (WGS) entry which is preliminary data.</text>
</comment>
<reference evidence="2" key="1">
    <citation type="journal article" date="2019" name="Int. J. Syst. Evol. Microbiol.">
        <title>The Global Catalogue of Microorganisms (GCM) 10K type strain sequencing project: providing services to taxonomists for standard genome sequencing and annotation.</title>
        <authorList>
            <consortium name="The Broad Institute Genomics Platform"/>
            <consortium name="The Broad Institute Genome Sequencing Center for Infectious Disease"/>
            <person name="Wu L."/>
            <person name="Ma J."/>
        </authorList>
    </citation>
    <scope>NUCLEOTIDE SEQUENCE [LARGE SCALE GENOMIC DNA]</scope>
    <source>
        <strain evidence="2">JCM 14326</strain>
    </source>
</reference>
<dbReference type="Proteomes" id="UP001501094">
    <property type="component" value="Unassembled WGS sequence"/>
</dbReference>
<sequence length="188" mass="19434">MPSLLLPASLSGDAESVRRAWRPLIRTALATGSWPEEVELAEAGALPGLIALVPAPLLAGEVHVHAWVPAALLADAVQRGAVPAEAESRLFTSALGSPWALLGLLAPGHQLLVLPPDRHLPFARAVARAWAELDAPGARYTAGLREGSRLWDVPSGLHYVLGRLGVPEAKLRAALPAGGPGALLPAGA</sequence>
<protein>
    <submittedName>
        <fullName evidence="1">Uncharacterized protein</fullName>
    </submittedName>
</protein>
<evidence type="ECO:0000313" key="1">
    <source>
        <dbReference type="EMBL" id="GAA1857159.1"/>
    </source>
</evidence>
<evidence type="ECO:0000313" key="2">
    <source>
        <dbReference type="Proteomes" id="UP001501094"/>
    </source>
</evidence>
<gene>
    <name evidence="1" type="ORF">GCM10009751_13130</name>
</gene>
<name>A0ABN2NCD9_9MICO</name>
<dbReference type="EMBL" id="BAAANL010000002">
    <property type="protein sequence ID" value="GAA1857159.1"/>
    <property type="molecule type" value="Genomic_DNA"/>
</dbReference>
<keyword evidence="2" id="KW-1185">Reference proteome</keyword>
<organism evidence="1 2">
    <name type="scientific">Myceligenerans crystallogenes</name>
    <dbReference type="NCBI Taxonomy" id="316335"/>
    <lineage>
        <taxon>Bacteria</taxon>
        <taxon>Bacillati</taxon>
        <taxon>Actinomycetota</taxon>
        <taxon>Actinomycetes</taxon>
        <taxon>Micrococcales</taxon>
        <taxon>Promicromonosporaceae</taxon>
        <taxon>Myceligenerans</taxon>
    </lineage>
</organism>
<accession>A0ABN2NCD9</accession>
<dbReference type="RefSeq" id="WP_344100797.1">
    <property type="nucleotide sequence ID" value="NZ_BAAANL010000002.1"/>
</dbReference>